<feature type="non-terminal residue" evidence="2">
    <location>
        <position position="128"/>
    </location>
</feature>
<comment type="caution">
    <text evidence="2">The sequence shown here is derived from an EMBL/GenBank/DDBJ whole genome shotgun (WGS) entry which is preliminary data.</text>
</comment>
<sequence>MIASIWGIPVVLLFLCLQGIIPVTTVAALEFAHVFREFITIAGIFTAAFIAITIWIHSQNVNNRQTGFGQLRSAINALSIFSDSMRAHIGRASPEHQQLLKDWASATDKAMEDLNEITPSWKGWETEE</sequence>
<organism evidence="2">
    <name type="scientific">marine sediment metagenome</name>
    <dbReference type="NCBI Taxonomy" id="412755"/>
    <lineage>
        <taxon>unclassified sequences</taxon>
        <taxon>metagenomes</taxon>
        <taxon>ecological metagenomes</taxon>
    </lineage>
</organism>
<keyword evidence="1" id="KW-0472">Membrane</keyword>
<evidence type="ECO:0000313" key="2">
    <source>
        <dbReference type="EMBL" id="GAH02436.1"/>
    </source>
</evidence>
<dbReference type="AlphaFoldDB" id="X1C2Y7"/>
<proteinExistence type="predicted"/>
<keyword evidence="1" id="KW-0812">Transmembrane</keyword>
<dbReference type="EMBL" id="BART01020288">
    <property type="protein sequence ID" value="GAH02436.1"/>
    <property type="molecule type" value="Genomic_DNA"/>
</dbReference>
<feature type="transmembrane region" description="Helical" evidence="1">
    <location>
        <begin position="38"/>
        <end position="56"/>
    </location>
</feature>
<keyword evidence="1" id="KW-1133">Transmembrane helix</keyword>
<reference evidence="2" key="1">
    <citation type="journal article" date="2014" name="Front. Microbiol.">
        <title>High frequency of phylogenetically diverse reductive dehalogenase-homologous genes in deep subseafloor sedimentary metagenomes.</title>
        <authorList>
            <person name="Kawai M."/>
            <person name="Futagami T."/>
            <person name="Toyoda A."/>
            <person name="Takaki Y."/>
            <person name="Nishi S."/>
            <person name="Hori S."/>
            <person name="Arai W."/>
            <person name="Tsubouchi T."/>
            <person name="Morono Y."/>
            <person name="Uchiyama I."/>
            <person name="Ito T."/>
            <person name="Fujiyama A."/>
            <person name="Inagaki F."/>
            <person name="Takami H."/>
        </authorList>
    </citation>
    <scope>NUCLEOTIDE SEQUENCE</scope>
    <source>
        <strain evidence="2">Expedition CK06-06</strain>
    </source>
</reference>
<evidence type="ECO:0000256" key="1">
    <source>
        <dbReference type="SAM" id="Phobius"/>
    </source>
</evidence>
<protein>
    <submittedName>
        <fullName evidence="2">Uncharacterized protein</fullName>
    </submittedName>
</protein>
<accession>X1C2Y7</accession>
<name>X1C2Y7_9ZZZZ</name>
<gene>
    <name evidence="2" type="ORF">S01H4_37728</name>
</gene>